<accession>A0ABP9JK25</accession>
<dbReference type="InterPro" id="IPR008271">
    <property type="entry name" value="Ser/Thr_kinase_AS"/>
</dbReference>
<dbReference type="PROSITE" id="PS00108">
    <property type="entry name" value="PROTEIN_KINASE_ST"/>
    <property type="match status" value="1"/>
</dbReference>
<sequence>MTREGRLADAAVRDLGAGLAEALACIHDVGLVHRDLKPSNVLVTDDGPRVIDFGIAKALQGSTILTGPGVVIGTPSYMSPEQATAAPVGTASDVFSLGAVLYFSATGASPFGEGNAAALLYRVVHDDPDLTPLPAWLRPVVAACLDKQPERRPSPQALLHILAPRGSDKTPTLRTVVDTPSARASAPRSEVPHKTAPPTAPFTHSRSRNSASATAPTQPLTGAADTEGTAGWVLWSKPPDGADGYRILKCWPPEHEDIYQGQMHHWLPGWPSPHDKLPWFQVAPAMAATGGRLALGVSVLDTAGWIDAYNRPVYAGVHVRVPWSVVAGRSIGWTALCRAALTARRGLVLPDGRPDPATIQGPAAPLHLRISPNENLASNFHEELPRRITNGTLWIAAAAAHLLDGPLVVTSAQTYETLELMRVMDLVAAMLPYGARSSLGAGTASTPVHGHRLRITWGHHDSTRTNIEWGRLPTDLSTMSSVARAYHDQLINAWDAHGGEYVVRRLAEADIAREPWDIDAPGSGRSALRLLRDSMY</sequence>
<dbReference type="InterPro" id="IPR050660">
    <property type="entry name" value="NEK_Ser/Thr_kinase"/>
</dbReference>
<dbReference type="PANTHER" id="PTHR43671:SF13">
    <property type="entry name" value="SERINE_THREONINE-PROTEIN KINASE NEK2"/>
    <property type="match status" value="1"/>
</dbReference>
<dbReference type="EC" id="2.7.11.1" evidence="1"/>
<dbReference type="EMBL" id="BAABKB010000039">
    <property type="protein sequence ID" value="GAA5032707.1"/>
    <property type="molecule type" value="Genomic_DNA"/>
</dbReference>
<keyword evidence="2" id="KW-0808">Transferase</keyword>
<dbReference type="InterPro" id="IPR011009">
    <property type="entry name" value="Kinase-like_dom_sf"/>
</dbReference>
<proteinExistence type="predicted"/>
<organism evidence="8 9">
    <name type="scientific">Streptomyces siamensis</name>
    <dbReference type="NCBI Taxonomy" id="1274986"/>
    <lineage>
        <taxon>Bacteria</taxon>
        <taxon>Bacillati</taxon>
        <taxon>Actinomycetota</taxon>
        <taxon>Actinomycetes</taxon>
        <taxon>Kitasatosporales</taxon>
        <taxon>Streptomycetaceae</taxon>
        <taxon>Streptomyces</taxon>
    </lineage>
</organism>
<dbReference type="Pfam" id="PF00069">
    <property type="entry name" value="Pkinase"/>
    <property type="match status" value="1"/>
</dbReference>
<dbReference type="Proteomes" id="UP001501759">
    <property type="component" value="Unassembled WGS sequence"/>
</dbReference>
<keyword evidence="5" id="KW-0067">ATP-binding</keyword>
<gene>
    <name evidence="8" type="ORF">GCM10023335_75490</name>
</gene>
<protein>
    <recommendedName>
        <fullName evidence="1">non-specific serine/threonine protein kinase</fullName>
        <ecNumber evidence="1">2.7.11.1</ecNumber>
    </recommendedName>
</protein>
<evidence type="ECO:0000256" key="1">
    <source>
        <dbReference type="ARBA" id="ARBA00012513"/>
    </source>
</evidence>
<name>A0ABP9JK25_9ACTN</name>
<dbReference type="SMART" id="SM00220">
    <property type="entry name" value="S_TKc"/>
    <property type="match status" value="1"/>
</dbReference>
<keyword evidence="9" id="KW-1185">Reference proteome</keyword>
<dbReference type="InterPro" id="IPR000719">
    <property type="entry name" value="Prot_kinase_dom"/>
</dbReference>
<reference evidence="9" key="1">
    <citation type="journal article" date="2019" name="Int. J. Syst. Evol. Microbiol.">
        <title>The Global Catalogue of Microorganisms (GCM) 10K type strain sequencing project: providing services to taxonomists for standard genome sequencing and annotation.</title>
        <authorList>
            <consortium name="The Broad Institute Genomics Platform"/>
            <consortium name="The Broad Institute Genome Sequencing Center for Infectious Disease"/>
            <person name="Wu L."/>
            <person name="Ma J."/>
        </authorList>
    </citation>
    <scope>NUCLEOTIDE SEQUENCE [LARGE SCALE GENOMIC DNA]</scope>
    <source>
        <strain evidence="9">JCM 18409</strain>
    </source>
</reference>
<feature type="domain" description="Protein kinase" evidence="7">
    <location>
        <begin position="1"/>
        <end position="173"/>
    </location>
</feature>
<evidence type="ECO:0000256" key="3">
    <source>
        <dbReference type="ARBA" id="ARBA00022741"/>
    </source>
</evidence>
<keyword evidence="4" id="KW-0418">Kinase</keyword>
<feature type="region of interest" description="Disordered" evidence="6">
    <location>
        <begin position="169"/>
        <end position="226"/>
    </location>
</feature>
<evidence type="ECO:0000256" key="6">
    <source>
        <dbReference type="SAM" id="MobiDB-lite"/>
    </source>
</evidence>
<dbReference type="SUPFAM" id="SSF56112">
    <property type="entry name" value="Protein kinase-like (PK-like)"/>
    <property type="match status" value="1"/>
</dbReference>
<evidence type="ECO:0000256" key="2">
    <source>
        <dbReference type="ARBA" id="ARBA00022679"/>
    </source>
</evidence>
<dbReference type="Gene3D" id="1.10.510.10">
    <property type="entry name" value="Transferase(Phosphotransferase) domain 1"/>
    <property type="match status" value="1"/>
</dbReference>
<keyword evidence="3" id="KW-0547">Nucleotide-binding</keyword>
<dbReference type="CDD" id="cd14014">
    <property type="entry name" value="STKc_PknB_like"/>
    <property type="match status" value="1"/>
</dbReference>
<dbReference type="PROSITE" id="PS50011">
    <property type="entry name" value="PROTEIN_KINASE_DOM"/>
    <property type="match status" value="1"/>
</dbReference>
<feature type="compositionally biased region" description="Polar residues" evidence="6">
    <location>
        <begin position="202"/>
        <end position="220"/>
    </location>
</feature>
<evidence type="ECO:0000313" key="9">
    <source>
        <dbReference type="Proteomes" id="UP001501759"/>
    </source>
</evidence>
<comment type="caution">
    <text evidence="8">The sequence shown here is derived from an EMBL/GenBank/DDBJ whole genome shotgun (WGS) entry which is preliminary data.</text>
</comment>
<evidence type="ECO:0000259" key="7">
    <source>
        <dbReference type="PROSITE" id="PS50011"/>
    </source>
</evidence>
<evidence type="ECO:0000256" key="4">
    <source>
        <dbReference type="ARBA" id="ARBA00022777"/>
    </source>
</evidence>
<dbReference type="PANTHER" id="PTHR43671">
    <property type="entry name" value="SERINE/THREONINE-PROTEIN KINASE NEK"/>
    <property type="match status" value="1"/>
</dbReference>
<evidence type="ECO:0000313" key="8">
    <source>
        <dbReference type="EMBL" id="GAA5032707.1"/>
    </source>
</evidence>
<evidence type="ECO:0000256" key="5">
    <source>
        <dbReference type="ARBA" id="ARBA00022840"/>
    </source>
</evidence>